<accession>A0A242M5Y9</accession>
<reference evidence="1 2" key="1">
    <citation type="submission" date="2017-03" db="EMBL/GenBank/DDBJ databases">
        <title>Genome analysis of strain PAMC 26577.</title>
        <authorList>
            <person name="Oh H.-M."/>
            <person name="Yang J.-A."/>
        </authorList>
    </citation>
    <scope>NUCLEOTIDE SEQUENCE [LARGE SCALE GENOMIC DNA]</scope>
    <source>
        <strain evidence="1 2">PAMC 26577</strain>
    </source>
</reference>
<comment type="caution">
    <text evidence="1">The sequence shown here is derived from an EMBL/GenBank/DDBJ whole genome shotgun (WGS) entry which is preliminary data.</text>
</comment>
<gene>
    <name evidence="1" type="ORF">PAMC26577_37610</name>
</gene>
<evidence type="ECO:0000313" key="1">
    <source>
        <dbReference type="EMBL" id="OTP66610.1"/>
    </source>
</evidence>
<dbReference type="EMBL" id="NBTZ01000159">
    <property type="protein sequence ID" value="OTP66610.1"/>
    <property type="molecule type" value="Genomic_DNA"/>
</dbReference>
<protein>
    <submittedName>
        <fullName evidence="1">Uncharacterized protein</fullName>
    </submittedName>
</protein>
<proteinExistence type="predicted"/>
<dbReference type="Proteomes" id="UP000195221">
    <property type="component" value="Unassembled WGS sequence"/>
</dbReference>
<organism evidence="1 2">
    <name type="scientific">Caballeronia sordidicola</name>
    <name type="common">Burkholderia sordidicola</name>
    <dbReference type="NCBI Taxonomy" id="196367"/>
    <lineage>
        <taxon>Bacteria</taxon>
        <taxon>Pseudomonadati</taxon>
        <taxon>Pseudomonadota</taxon>
        <taxon>Betaproteobacteria</taxon>
        <taxon>Burkholderiales</taxon>
        <taxon>Burkholderiaceae</taxon>
        <taxon>Caballeronia</taxon>
    </lineage>
</organism>
<name>A0A242M5Y9_CABSO</name>
<dbReference type="AlphaFoldDB" id="A0A242M5Y9"/>
<evidence type="ECO:0000313" key="2">
    <source>
        <dbReference type="Proteomes" id="UP000195221"/>
    </source>
</evidence>
<sequence>MSRNAMALGAVTRWAVHYRMFIVVARKWLRGGKGWYHGS</sequence>